<proteinExistence type="predicted"/>
<evidence type="ECO:0000313" key="2">
    <source>
        <dbReference type="Proteomes" id="UP000197783"/>
    </source>
</evidence>
<evidence type="ECO:0000313" key="1">
    <source>
        <dbReference type="EMBL" id="OWK32327.1"/>
    </source>
</evidence>
<evidence type="ECO:0008006" key="3">
    <source>
        <dbReference type="Google" id="ProtNLM"/>
    </source>
</evidence>
<dbReference type="Gene3D" id="3.20.20.370">
    <property type="entry name" value="Glycoside hydrolase/deacetylase"/>
    <property type="match status" value="1"/>
</dbReference>
<sequence length="336" mass="36649">MTPAGAHYWRMPPPAPTQRIAWPSDFGRRFMIFVDTEEEFDWTAPFSRAARSVTAISALPEMHRRFVDRGVFPCYLCDYPVVADPGAADTLRSLTADGKSAIGAQLHPWVNPPHVEEPSARLSFGGNLPLGLEAQKLDALTDAITKAFGAAPTAFRAGRYGLGPQTLGLLAARGYRVDTSARAYHDYLAQGGPDYRAIGPDAFRTGPADALIEVPLTTIYTGMLRRAGTQWHRIAAALPRGPGLFARAGLLSRVPLTPEGVSIEEACAAVRQAARDDRRLLTFSFHSPSLVPGHTPYVRDAAGAARFRKWWDVMLDLLDRQGFRPITLSELTRAAG</sequence>
<accession>A0A245ZRG6</accession>
<gene>
    <name evidence="1" type="ORF">SPMU_06500</name>
</gene>
<keyword evidence="2" id="KW-1185">Reference proteome</keyword>
<dbReference type="AlphaFoldDB" id="A0A245ZRG6"/>
<name>A0A245ZRG6_9SPHN</name>
<dbReference type="InterPro" id="IPR011330">
    <property type="entry name" value="Glyco_hydro/deAcase_b/a-brl"/>
</dbReference>
<protein>
    <recommendedName>
        <fullName evidence="3">WalW protein</fullName>
    </recommendedName>
</protein>
<dbReference type="Proteomes" id="UP000197783">
    <property type="component" value="Unassembled WGS sequence"/>
</dbReference>
<dbReference type="SUPFAM" id="SSF88713">
    <property type="entry name" value="Glycoside hydrolase/deacetylase"/>
    <property type="match status" value="1"/>
</dbReference>
<comment type="caution">
    <text evidence="1">The sequence shown here is derived from an EMBL/GenBank/DDBJ whole genome shotgun (WGS) entry which is preliminary data.</text>
</comment>
<dbReference type="EMBL" id="NBBJ01000001">
    <property type="protein sequence ID" value="OWK32327.1"/>
    <property type="molecule type" value="Genomic_DNA"/>
</dbReference>
<dbReference type="GO" id="GO:0005975">
    <property type="term" value="P:carbohydrate metabolic process"/>
    <property type="evidence" value="ECO:0007669"/>
    <property type="project" value="InterPro"/>
</dbReference>
<reference evidence="1 2" key="1">
    <citation type="submission" date="2017-03" db="EMBL/GenBank/DDBJ databases">
        <title>Genome sequence of Sphingomonas mucosissima DSM 17494.</title>
        <authorList>
            <person name="Poehlein A."/>
            <person name="Wuebbeler J.H."/>
            <person name="Steinbuechel A."/>
            <person name="Daniel R."/>
        </authorList>
    </citation>
    <scope>NUCLEOTIDE SEQUENCE [LARGE SCALE GENOMIC DNA]</scope>
    <source>
        <strain evidence="1 2">DSM 17494</strain>
    </source>
</reference>
<organism evidence="1 2">
    <name type="scientific">Sphingomonas mucosissima</name>
    <dbReference type="NCBI Taxonomy" id="370959"/>
    <lineage>
        <taxon>Bacteria</taxon>
        <taxon>Pseudomonadati</taxon>
        <taxon>Pseudomonadota</taxon>
        <taxon>Alphaproteobacteria</taxon>
        <taxon>Sphingomonadales</taxon>
        <taxon>Sphingomonadaceae</taxon>
        <taxon>Sphingomonas</taxon>
    </lineage>
</organism>
<dbReference type="CDD" id="cd10935">
    <property type="entry name" value="CE4_WalW"/>
    <property type="match status" value="1"/>
</dbReference>
<dbReference type="OrthoDB" id="9771584at2"/>